<sequence length="486" mass="57434">MKVVNSKKISKAVMYFAILYNIYLKMYGKRHVLLGINNTNYIIRYIISNKYILNCLKKRNQIFNFFIHTINCLNKTYIDGVKFIVLFVSNSVLNMNGMILDSISNKCFEFIKLQVTIIIKILGTYFSNQLSNSKSIIPVCLYSVCNNYKVIVASTMTKSSKELHSYLEKLLYRKNDKHRQFKIILPNFIDIYMFKSPRLTYFRGLIKKSYIKSLIKHIRKPRIIELSRFKKLLYYKRINYSPFNKYPLIANKEYAGYKNISKLLLFLKKNNIKCFLEKDNCTDIVNYFINKFKMVLISVNNEFEYLELISFFGINSTENNSIVECPSIGTCKRIFSIVSNTRVYNFFENYKEIFPKYSIIFFNGSHSCIHLKELIIKILSIIKLTLKCPEFIYGSANIERMCCLKILISIIKKQKNQIVFFTFSDIFAKIVAILNTRKKGNKCLKEHIYNWLKYEICYFSILDSLFNRWVSLKHSLSLFILLINSI</sequence>
<organism evidence="1">
    <name type="scientific">Amorphochlora amoebiformis</name>
    <dbReference type="NCBI Taxonomy" id="1561963"/>
    <lineage>
        <taxon>Eukaryota</taxon>
        <taxon>Sar</taxon>
        <taxon>Rhizaria</taxon>
        <taxon>Cercozoa</taxon>
        <taxon>Chlorarachniophyceae</taxon>
        <taxon>Amorphochlora</taxon>
    </lineage>
</organism>
<protein>
    <submittedName>
        <fullName evidence="1">Uncharacterized protein</fullName>
    </submittedName>
</protein>
<dbReference type="AlphaFoldDB" id="A0A0H5BKV9"/>
<keyword evidence="1" id="KW-0542">Nucleomorph</keyword>
<dbReference type="EMBL" id="AB996604">
    <property type="protein sequence ID" value="BAS01955.1"/>
    <property type="molecule type" value="Genomic_DNA"/>
</dbReference>
<evidence type="ECO:0000313" key="1">
    <source>
        <dbReference type="EMBL" id="BAS01955.1"/>
    </source>
</evidence>
<accession>A0A0H5BKV9</accession>
<geneLocation type="nucleomorph" evidence="1"/>
<reference evidence="1" key="1">
    <citation type="journal article" date="2015" name="Genome Biol. Evol.">
        <title>Nucleomorph Genome Sequences of Two Chlorarachniophytes, Amorphochlora amoebiformis and Lotharella vacuolata.</title>
        <authorList>
            <person name="Suzuki S."/>
            <person name="Shirato S."/>
            <person name="Hirakawa Y."/>
            <person name="Ishida K."/>
        </authorList>
    </citation>
    <scope>NUCLEOTIDE SEQUENCE</scope>
    <source>
        <strain evidence="1">CCMP2058</strain>
    </source>
</reference>
<name>A0A0H5BKV9_9EUKA</name>
<proteinExistence type="predicted"/>